<dbReference type="RefSeq" id="WP_030534438.1">
    <property type="nucleotide sequence ID" value="NZ_JOIJ01000033.1"/>
</dbReference>
<feature type="transmembrane region" description="Helical" evidence="11">
    <location>
        <begin position="12"/>
        <end position="36"/>
    </location>
</feature>
<keyword evidence="9" id="KW-0902">Two-component regulatory system</keyword>
<dbReference type="InterPro" id="IPR003661">
    <property type="entry name" value="HisK_dim/P_dom"/>
</dbReference>
<keyword evidence="4" id="KW-0597">Phosphoprotein</keyword>
<dbReference type="InterPro" id="IPR036097">
    <property type="entry name" value="HisK_dim/P_sf"/>
</dbReference>
<evidence type="ECO:0000256" key="11">
    <source>
        <dbReference type="SAM" id="Phobius"/>
    </source>
</evidence>
<keyword evidence="10 11" id="KW-0472">Membrane</keyword>
<evidence type="ECO:0000256" key="5">
    <source>
        <dbReference type="ARBA" id="ARBA00022679"/>
    </source>
</evidence>
<dbReference type="SMART" id="SM00304">
    <property type="entry name" value="HAMP"/>
    <property type="match status" value="1"/>
</dbReference>
<evidence type="ECO:0000256" key="1">
    <source>
        <dbReference type="ARBA" id="ARBA00000085"/>
    </source>
</evidence>
<feature type="domain" description="HAMP" evidence="13">
    <location>
        <begin position="150"/>
        <end position="203"/>
    </location>
</feature>
<evidence type="ECO:0000256" key="2">
    <source>
        <dbReference type="ARBA" id="ARBA00004236"/>
    </source>
</evidence>
<dbReference type="InterPro" id="IPR036890">
    <property type="entry name" value="HATPase_C_sf"/>
</dbReference>
<dbReference type="Gene3D" id="6.10.340.10">
    <property type="match status" value="1"/>
</dbReference>
<gene>
    <name evidence="14" type="ORF">JD82_03387</name>
</gene>
<feature type="domain" description="Histidine kinase" evidence="12">
    <location>
        <begin position="211"/>
        <end position="420"/>
    </location>
</feature>
<comment type="catalytic activity">
    <reaction evidence="1">
        <text>ATP + protein L-histidine = ADP + protein N-phospho-L-histidine.</text>
        <dbReference type="EC" id="2.7.13.3"/>
    </reaction>
</comment>
<dbReference type="GO" id="GO:0005886">
    <property type="term" value="C:plasma membrane"/>
    <property type="evidence" value="ECO:0007669"/>
    <property type="project" value="UniProtKB-SubCell"/>
</dbReference>
<keyword evidence="6 11" id="KW-0812">Transmembrane</keyword>
<dbReference type="InterPro" id="IPR003594">
    <property type="entry name" value="HATPase_dom"/>
</dbReference>
<sequence>MRERIRLSVRARTTIGATVVVAVATVAVGLGLVSYLDSKLTQELDAALDSRLQTASRAVQGGKALPAGVTVDITGSERRVQVRPAIAVERGEPYRMAETTVDTPKGTTTLVASASTESVSRATSAATKALLIGAPALLAVVAALTWFSTGRALRPVDAIRSEFARLSAHDLRGRMPVPGGDDAPARLAVTLNETLDRLDESVRRQRQFVADASHELRSPLAAVRTPLEVAQVHPERADWPKLAAGTLEDLDRLDRLVSDLLTLARIDADTVDEAAPLDLSALVGQVVERRALPRVELTADVAGSVFVRGHRGHLGRLLTNLLDNAERHATTRVEVRLSTSDGKAMLGVRDDGPGVPEEYRERIFERFGRVDTARGRGQGGAGLGLALARDIATLHRGSLQLADSGSAGGARFVVVLPAELGSSGPARDT</sequence>
<evidence type="ECO:0000256" key="3">
    <source>
        <dbReference type="ARBA" id="ARBA00012438"/>
    </source>
</evidence>
<dbReference type="Pfam" id="PF02518">
    <property type="entry name" value="HATPase_c"/>
    <property type="match status" value="1"/>
</dbReference>
<dbReference type="SUPFAM" id="SSF47384">
    <property type="entry name" value="Homodimeric domain of signal transducing histidine kinase"/>
    <property type="match status" value="1"/>
</dbReference>
<comment type="caution">
    <text evidence="14">The sequence shown here is derived from an EMBL/GenBank/DDBJ whole genome shotgun (WGS) entry which is preliminary data.</text>
</comment>
<evidence type="ECO:0000256" key="8">
    <source>
        <dbReference type="ARBA" id="ARBA00022989"/>
    </source>
</evidence>
<dbReference type="Proteomes" id="UP000317303">
    <property type="component" value="Unassembled WGS sequence"/>
</dbReference>
<dbReference type="Pfam" id="PF00512">
    <property type="entry name" value="HisKA"/>
    <property type="match status" value="1"/>
</dbReference>
<evidence type="ECO:0000313" key="14">
    <source>
        <dbReference type="EMBL" id="TWH21523.1"/>
    </source>
</evidence>
<dbReference type="InterPro" id="IPR003660">
    <property type="entry name" value="HAMP_dom"/>
</dbReference>
<dbReference type="InterPro" id="IPR005467">
    <property type="entry name" value="His_kinase_dom"/>
</dbReference>
<evidence type="ECO:0000259" key="13">
    <source>
        <dbReference type="PROSITE" id="PS50885"/>
    </source>
</evidence>
<keyword evidence="8 11" id="KW-1133">Transmembrane helix</keyword>
<dbReference type="GO" id="GO:0000155">
    <property type="term" value="F:phosphorelay sensor kinase activity"/>
    <property type="evidence" value="ECO:0007669"/>
    <property type="project" value="InterPro"/>
</dbReference>
<dbReference type="Gene3D" id="1.10.287.130">
    <property type="match status" value="1"/>
</dbReference>
<evidence type="ECO:0000259" key="12">
    <source>
        <dbReference type="PROSITE" id="PS50109"/>
    </source>
</evidence>
<evidence type="ECO:0000313" key="15">
    <source>
        <dbReference type="Proteomes" id="UP000317303"/>
    </source>
</evidence>
<dbReference type="PANTHER" id="PTHR45436">
    <property type="entry name" value="SENSOR HISTIDINE KINASE YKOH"/>
    <property type="match status" value="1"/>
</dbReference>
<comment type="subcellular location">
    <subcellularLocation>
        <location evidence="2">Cell membrane</location>
    </subcellularLocation>
</comment>
<dbReference type="PRINTS" id="PR00344">
    <property type="entry name" value="BCTRLSENSOR"/>
</dbReference>
<dbReference type="SMART" id="SM00387">
    <property type="entry name" value="HATPase_c"/>
    <property type="match status" value="1"/>
</dbReference>
<reference evidence="14 15" key="1">
    <citation type="submission" date="2019-07" db="EMBL/GenBank/DDBJ databases">
        <title>R&amp;d 2014.</title>
        <authorList>
            <person name="Klenk H.-P."/>
        </authorList>
    </citation>
    <scope>NUCLEOTIDE SEQUENCE [LARGE SCALE GENOMIC DNA]</scope>
    <source>
        <strain evidence="14 15">DSM 43194</strain>
    </source>
</reference>
<evidence type="ECO:0000256" key="7">
    <source>
        <dbReference type="ARBA" id="ARBA00022777"/>
    </source>
</evidence>
<protein>
    <recommendedName>
        <fullName evidence="3">histidine kinase</fullName>
        <ecNumber evidence="3">2.7.13.3</ecNumber>
    </recommendedName>
</protein>
<dbReference type="PANTHER" id="PTHR45436:SF5">
    <property type="entry name" value="SENSOR HISTIDINE KINASE TRCS"/>
    <property type="match status" value="1"/>
</dbReference>
<dbReference type="Gene3D" id="3.30.565.10">
    <property type="entry name" value="Histidine kinase-like ATPase, C-terminal domain"/>
    <property type="match status" value="1"/>
</dbReference>
<evidence type="ECO:0000256" key="10">
    <source>
        <dbReference type="ARBA" id="ARBA00023136"/>
    </source>
</evidence>
<dbReference type="SMART" id="SM00388">
    <property type="entry name" value="HisKA"/>
    <property type="match status" value="1"/>
</dbReference>
<evidence type="ECO:0000256" key="9">
    <source>
        <dbReference type="ARBA" id="ARBA00023012"/>
    </source>
</evidence>
<dbReference type="InterPro" id="IPR050428">
    <property type="entry name" value="TCS_sensor_his_kinase"/>
</dbReference>
<name>A0A660CIS0_9PSEU</name>
<proteinExistence type="predicted"/>
<keyword evidence="5" id="KW-0808">Transferase</keyword>
<dbReference type="PROSITE" id="PS50885">
    <property type="entry name" value="HAMP"/>
    <property type="match status" value="1"/>
</dbReference>
<dbReference type="EMBL" id="VLJV01000001">
    <property type="protein sequence ID" value="TWH21523.1"/>
    <property type="molecule type" value="Genomic_DNA"/>
</dbReference>
<keyword evidence="7 14" id="KW-0418">Kinase</keyword>
<dbReference type="CDD" id="cd00082">
    <property type="entry name" value="HisKA"/>
    <property type="match status" value="1"/>
</dbReference>
<dbReference type="EC" id="2.7.13.3" evidence="3"/>
<organism evidence="14 15">
    <name type="scientific">Prauserella rugosa</name>
    <dbReference type="NCBI Taxonomy" id="43354"/>
    <lineage>
        <taxon>Bacteria</taxon>
        <taxon>Bacillati</taxon>
        <taxon>Actinomycetota</taxon>
        <taxon>Actinomycetes</taxon>
        <taxon>Pseudonocardiales</taxon>
        <taxon>Pseudonocardiaceae</taxon>
        <taxon>Prauserella</taxon>
    </lineage>
</organism>
<dbReference type="FunFam" id="1.10.287.130:FF:000001">
    <property type="entry name" value="Two-component sensor histidine kinase"/>
    <property type="match status" value="1"/>
</dbReference>
<evidence type="ECO:0000256" key="6">
    <source>
        <dbReference type="ARBA" id="ARBA00022692"/>
    </source>
</evidence>
<dbReference type="SUPFAM" id="SSF55874">
    <property type="entry name" value="ATPase domain of HSP90 chaperone/DNA topoisomerase II/histidine kinase"/>
    <property type="match status" value="1"/>
</dbReference>
<accession>A0A660CIS0</accession>
<dbReference type="InterPro" id="IPR004358">
    <property type="entry name" value="Sig_transdc_His_kin-like_C"/>
</dbReference>
<dbReference type="PROSITE" id="PS50109">
    <property type="entry name" value="HIS_KIN"/>
    <property type="match status" value="1"/>
</dbReference>
<evidence type="ECO:0000256" key="4">
    <source>
        <dbReference type="ARBA" id="ARBA00022553"/>
    </source>
</evidence>
<keyword evidence="15" id="KW-1185">Reference proteome</keyword>
<dbReference type="AlphaFoldDB" id="A0A660CIS0"/>